<protein>
    <submittedName>
        <fullName evidence="2">Uncharacterized protein</fullName>
    </submittedName>
</protein>
<sequence>MAKVINFKMSEHSSEVLNEQEIPIEFPTLRIHLLYHKLVFKGIQLLSDYVVQRIDTQNDVEQSWAKKLIRLTNHLRQMDKKFKEEITESVHFHQAFVNVQDLLQRLFPFVKQSSPRKFQFHTPLSQSSLDKISIGELTMIDNIIEEEDLEESFDPNRTKLIKQKVVGDRIKRGIPRSYANQQISKESTEIKRYAKRAENSKIGELRTSKSAMKPKLGRDISQEITIDEQSSAISSQHTVIEPINRKKCLYPLANPEILDYISSKSKNLEPPSIAAADIKITTPRSRNGVRTTRSTQQQQYMTQQYPYEVNSELKQAAQMFPGIQQNSSFTKSKPPTTVCSEKSSNLNNSHMDQPVIKVQGDKHYHYNTNNIKIQMVPGTSVMGCEGARLSTEHLLKAASEQQTDSLAAQIQRQFQNQILKQRLIPALSRHTNYGMDKVSSNPLSKQASMSSDRLNSHYHIPMKEQPLDVESLKKMFVSNPSQIGTSSQNTSQRRLVPIAVNNNQQQKRYFQIY</sequence>
<organism evidence="2 3">
    <name type="scientific">Halteria grandinella</name>
    <dbReference type="NCBI Taxonomy" id="5974"/>
    <lineage>
        <taxon>Eukaryota</taxon>
        <taxon>Sar</taxon>
        <taxon>Alveolata</taxon>
        <taxon>Ciliophora</taxon>
        <taxon>Intramacronucleata</taxon>
        <taxon>Spirotrichea</taxon>
        <taxon>Stichotrichia</taxon>
        <taxon>Sporadotrichida</taxon>
        <taxon>Halteriidae</taxon>
        <taxon>Halteria</taxon>
    </lineage>
</organism>
<dbReference type="AlphaFoldDB" id="A0A8J8T2H0"/>
<evidence type="ECO:0000313" key="2">
    <source>
        <dbReference type="EMBL" id="TNV79834.1"/>
    </source>
</evidence>
<reference evidence="2" key="1">
    <citation type="submission" date="2019-06" db="EMBL/GenBank/DDBJ databases">
        <authorList>
            <person name="Zheng W."/>
        </authorList>
    </citation>
    <scope>NUCLEOTIDE SEQUENCE</scope>
    <source>
        <strain evidence="2">QDHG01</strain>
    </source>
</reference>
<feature type="region of interest" description="Disordered" evidence="1">
    <location>
        <begin position="326"/>
        <end position="349"/>
    </location>
</feature>
<evidence type="ECO:0000256" key="1">
    <source>
        <dbReference type="SAM" id="MobiDB-lite"/>
    </source>
</evidence>
<name>A0A8J8T2H0_HALGN</name>
<dbReference type="EMBL" id="RRYP01008351">
    <property type="protein sequence ID" value="TNV79834.1"/>
    <property type="molecule type" value="Genomic_DNA"/>
</dbReference>
<comment type="caution">
    <text evidence="2">The sequence shown here is derived from an EMBL/GenBank/DDBJ whole genome shotgun (WGS) entry which is preliminary data.</text>
</comment>
<proteinExistence type="predicted"/>
<keyword evidence="3" id="KW-1185">Reference proteome</keyword>
<dbReference type="Proteomes" id="UP000785679">
    <property type="component" value="Unassembled WGS sequence"/>
</dbReference>
<evidence type="ECO:0000313" key="3">
    <source>
        <dbReference type="Proteomes" id="UP000785679"/>
    </source>
</evidence>
<gene>
    <name evidence="2" type="ORF">FGO68_gene2042</name>
</gene>
<accession>A0A8J8T2H0</accession>